<reference evidence="1 2" key="1">
    <citation type="submission" date="2013-11" db="EMBL/GenBank/DDBJ databases">
        <title>The Genome Sequence of Phytophthora parasitica P1976.</title>
        <authorList>
            <consortium name="The Broad Institute Genomics Platform"/>
            <person name="Russ C."/>
            <person name="Tyler B."/>
            <person name="Panabieres F."/>
            <person name="Shan W."/>
            <person name="Tripathy S."/>
            <person name="Grunwald N."/>
            <person name="Machado M."/>
            <person name="Johnson C.S."/>
            <person name="Walker B."/>
            <person name="Young S."/>
            <person name="Zeng Q."/>
            <person name="Gargeya S."/>
            <person name="Fitzgerald M."/>
            <person name="Haas B."/>
            <person name="Abouelleil A."/>
            <person name="Allen A.W."/>
            <person name="Alvarado L."/>
            <person name="Arachchi H.M."/>
            <person name="Berlin A.M."/>
            <person name="Chapman S.B."/>
            <person name="Gainer-Dewar J."/>
            <person name="Goldberg J."/>
            <person name="Griggs A."/>
            <person name="Gujja S."/>
            <person name="Hansen M."/>
            <person name="Howarth C."/>
            <person name="Imamovic A."/>
            <person name="Ireland A."/>
            <person name="Larimer J."/>
            <person name="McCowan C."/>
            <person name="Murphy C."/>
            <person name="Pearson M."/>
            <person name="Poon T.W."/>
            <person name="Priest M."/>
            <person name="Roberts A."/>
            <person name="Saif S."/>
            <person name="Shea T."/>
            <person name="Sisk P."/>
            <person name="Sykes S."/>
            <person name="Wortman J."/>
            <person name="Nusbaum C."/>
            <person name="Birren B."/>
        </authorList>
    </citation>
    <scope>NUCLEOTIDE SEQUENCE [LARGE SCALE GENOMIC DNA]</scope>
    <source>
        <strain evidence="1 2">P1976</strain>
    </source>
</reference>
<dbReference type="AlphaFoldDB" id="A0A080ZE19"/>
<name>A0A080ZE19_PHYNI</name>
<proteinExistence type="predicted"/>
<protein>
    <submittedName>
        <fullName evidence="1">Uncharacterized protein</fullName>
    </submittedName>
</protein>
<comment type="caution">
    <text evidence="1">The sequence shown here is derived from an EMBL/GenBank/DDBJ whole genome shotgun (WGS) entry which is preliminary data.</text>
</comment>
<dbReference type="EMBL" id="ANJA01003245">
    <property type="protein sequence ID" value="ETO64880.1"/>
    <property type="molecule type" value="Genomic_DNA"/>
</dbReference>
<dbReference type="Proteomes" id="UP000028582">
    <property type="component" value="Unassembled WGS sequence"/>
</dbReference>
<gene>
    <name evidence="1" type="ORF">F444_17707</name>
</gene>
<evidence type="ECO:0000313" key="1">
    <source>
        <dbReference type="EMBL" id="ETO64880.1"/>
    </source>
</evidence>
<organism evidence="1 2">
    <name type="scientific">Phytophthora nicotianae P1976</name>
    <dbReference type="NCBI Taxonomy" id="1317066"/>
    <lineage>
        <taxon>Eukaryota</taxon>
        <taxon>Sar</taxon>
        <taxon>Stramenopiles</taxon>
        <taxon>Oomycota</taxon>
        <taxon>Peronosporomycetes</taxon>
        <taxon>Peronosporales</taxon>
        <taxon>Peronosporaceae</taxon>
        <taxon>Phytophthora</taxon>
    </lineage>
</organism>
<evidence type="ECO:0000313" key="2">
    <source>
        <dbReference type="Proteomes" id="UP000028582"/>
    </source>
</evidence>
<sequence>MTVSRPNLKSIKEMFLTETSYESSSDFSLEEYELLRQVSRRQQHKRFLSSPQAELFDYREKTEADGRFRRYKCISIRKS</sequence>
<accession>A0A080ZE19</accession>